<dbReference type="AlphaFoldDB" id="R4XAW8"/>
<keyword evidence="5" id="KW-1185">Reference proteome</keyword>
<dbReference type="eggNOG" id="ENOG502SS9V">
    <property type="taxonomic scope" value="Eukaryota"/>
</dbReference>
<accession>R4XAW8</accession>
<dbReference type="Pfam" id="PF18922">
    <property type="entry name" value="DUF5672"/>
    <property type="match status" value="1"/>
</dbReference>
<evidence type="ECO:0000259" key="3">
    <source>
        <dbReference type="Pfam" id="PF18922"/>
    </source>
</evidence>
<name>R4XAW8_TAPDE</name>
<feature type="domain" description="DUF5672" evidence="3">
    <location>
        <begin position="127"/>
        <end position="269"/>
    </location>
</feature>
<evidence type="ECO:0000313" key="5">
    <source>
        <dbReference type="Proteomes" id="UP000013776"/>
    </source>
</evidence>
<dbReference type="VEuPathDB" id="FungiDB:TAPDE_001299"/>
<feature type="chain" id="PRO_5004381405" description="DUF5672 domain-containing protein" evidence="2">
    <location>
        <begin position="25"/>
        <end position="391"/>
    </location>
</feature>
<feature type="region of interest" description="Disordered" evidence="1">
    <location>
        <begin position="324"/>
        <end position="366"/>
    </location>
</feature>
<feature type="compositionally biased region" description="Basic and acidic residues" evidence="1">
    <location>
        <begin position="324"/>
        <end position="333"/>
    </location>
</feature>
<feature type="signal peptide" evidence="2">
    <location>
        <begin position="1"/>
        <end position="24"/>
    </location>
</feature>
<proteinExistence type="predicted"/>
<dbReference type="Proteomes" id="UP000013776">
    <property type="component" value="Unassembled WGS sequence"/>
</dbReference>
<organism evidence="4 5">
    <name type="scientific">Taphrina deformans (strain PYCC 5710 / ATCC 11124 / CBS 356.35 / IMI 108563 / JCM 9778 / NBRC 8474)</name>
    <name type="common">Peach leaf curl fungus</name>
    <name type="synonym">Lalaria deformans</name>
    <dbReference type="NCBI Taxonomy" id="1097556"/>
    <lineage>
        <taxon>Eukaryota</taxon>
        <taxon>Fungi</taxon>
        <taxon>Dikarya</taxon>
        <taxon>Ascomycota</taxon>
        <taxon>Taphrinomycotina</taxon>
        <taxon>Taphrinomycetes</taxon>
        <taxon>Taphrinales</taxon>
        <taxon>Taphrinaceae</taxon>
        <taxon>Taphrina</taxon>
    </lineage>
</organism>
<protein>
    <recommendedName>
        <fullName evidence="3">DUF5672 domain-containing protein</fullName>
    </recommendedName>
</protein>
<reference evidence="4 5" key="1">
    <citation type="journal article" date="2013" name="MBio">
        <title>Genome sequencing of the plant pathogen Taphrina deformans, the causal agent of peach leaf curl.</title>
        <authorList>
            <person name="Cisse O.H."/>
            <person name="Almeida J.M.G.C.F."/>
            <person name="Fonseca A."/>
            <person name="Kumar A.A."/>
            <person name="Salojaervi J."/>
            <person name="Overmyer K."/>
            <person name="Hauser P.M."/>
            <person name="Pagni M."/>
        </authorList>
    </citation>
    <scope>NUCLEOTIDE SEQUENCE [LARGE SCALE GENOMIC DNA]</scope>
    <source>
        <strain evidence="5">PYCC 5710 / ATCC 11124 / CBS 356.35 / IMI 108563 / JCM 9778 / NBRC 8474</strain>
    </source>
</reference>
<keyword evidence="2" id="KW-0732">Signal</keyword>
<evidence type="ECO:0000313" key="4">
    <source>
        <dbReference type="EMBL" id="CCG81468.1"/>
    </source>
</evidence>
<evidence type="ECO:0000256" key="2">
    <source>
        <dbReference type="SAM" id="SignalP"/>
    </source>
</evidence>
<dbReference type="OrthoDB" id="10025998at2759"/>
<gene>
    <name evidence="4" type="ORF">TAPDE_001299</name>
</gene>
<dbReference type="STRING" id="1097556.R4XAW8"/>
<comment type="caution">
    <text evidence="4">The sequence shown here is derived from an EMBL/GenBank/DDBJ whole genome shotgun (WGS) entry which is preliminary data.</text>
</comment>
<evidence type="ECO:0000256" key="1">
    <source>
        <dbReference type="SAM" id="MobiDB-lite"/>
    </source>
</evidence>
<dbReference type="InterPro" id="IPR043729">
    <property type="entry name" value="DUF5672"/>
</dbReference>
<sequence>MLIIGLVICLLLAALLQLPLNGISQPVIVLQQERQHDMTNVQFTVPPPNRYQLARMKYNGLDTSKVATMTELRHDPQIVPHLLHMISVLDDDWPFRIYHSNENADLFKARQLQRFLKTGKLTLVPINIQLGDHAAVSNYMAYRNLWDNLAPAKHVLIFQTDSIICSRSDARVEDFFEYDYIGAPFHERLHENLADKFMNGGFSVRNRETVLRVIESFPPFRDAANEDVDFEDQFFVSRMQQLGANLPEREIAMKFSVESVYHPTPLAIHQAARYLDGDGDKENLRALANDWCPEMHLLYGRVGPASFVCGVDSGYFDEAACRESGRVPSRELDPPAGEGGASDESGQTPPSIPLVAPTSSDLFIDPPAVPDLVEVAEAEAAEKRPITAFTD</sequence>
<dbReference type="EMBL" id="CAHR02000041">
    <property type="protein sequence ID" value="CCG81468.1"/>
    <property type="molecule type" value="Genomic_DNA"/>
</dbReference>